<dbReference type="AlphaFoldDB" id="A0A0F9RH33"/>
<name>A0A0F9RH33_9ZZZZ</name>
<proteinExistence type="predicted"/>
<comment type="caution">
    <text evidence="1">The sequence shown here is derived from an EMBL/GenBank/DDBJ whole genome shotgun (WGS) entry which is preliminary data.</text>
</comment>
<dbReference type="EMBL" id="LAZR01000873">
    <property type="protein sequence ID" value="KKN55770.1"/>
    <property type="molecule type" value="Genomic_DNA"/>
</dbReference>
<gene>
    <name evidence="1" type="ORF">LCGC14_0579190</name>
</gene>
<protein>
    <submittedName>
        <fullName evidence="1">Uncharacterized protein</fullName>
    </submittedName>
</protein>
<sequence>MWRTSAGVGFKVAISEMMILSLQMKSLKSITLKSDGLWVAILFLPQFWVNSKVYEVVVFFHLAEVPFFDNRGLLVSRVNRRDWGNSWIVRW</sequence>
<evidence type="ECO:0000313" key="1">
    <source>
        <dbReference type="EMBL" id="KKN55770.1"/>
    </source>
</evidence>
<reference evidence="1" key="1">
    <citation type="journal article" date="2015" name="Nature">
        <title>Complex archaea that bridge the gap between prokaryotes and eukaryotes.</title>
        <authorList>
            <person name="Spang A."/>
            <person name="Saw J.H."/>
            <person name="Jorgensen S.L."/>
            <person name="Zaremba-Niedzwiedzka K."/>
            <person name="Martijn J."/>
            <person name="Lind A.E."/>
            <person name="van Eijk R."/>
            <person name="Schleper C."/>
            <person name="Guy L."/>
            <person name="Ettema T.J."/>
        </authorList>
    </citation>
    <scope>NUCLEOTIDE SEQUENCE</scope>
</reference>
<organism evidence="1">
    <name type="scientific">marine sediment metagenome</name>
    <dbReference type="NCBI Taxonomy" id="412755"/>
    <lineage>
        <taxon>unclassified sequences</taxon>
        <taxon>metagenomes</taxon>
        <taxon>ecological metagenomes</taxon>
    </lineage>
</organism>
<accession>A0A0F9RH33</accession>